<protein>
    <recommendedName>
        <fullName evidence="12">Bestrophin</fullName>
    </recommendedName>
</protein>
<evidence type="ECO:0000256" key="4">
    <source>
        <dbReference type="ARBA" id="ARBA00022692"/>
    </source>
</evidence>
<dbReference type="EMBL" id="CP030118">
    <property type="protein sequence ID" value="QDL11243.1"/>
    <property type="molecule type" value="Genomic_DNA"/>
</dbReference>
<keyword evidence="6" id="KW-0406">Ion transport</keyword>
<sequence length="308" mass="35413">MVWEKLHWFQIALRVRGSVFPVILPRILLFSGFGVVISIIHSYAFSLPEQVGDITTNVAFNLVLGLLLVFRTNTAYERYWEGRKTWGGIVVNSLNLARNIQLSILEKELIDKEKKVACLRLLSAFAIATKLHLRQLPERKELKLFLTESQDLQLKDVQNPPLKIAVWIGEYLKQQQINDCLSMEELVFMNSLLNNMVESLIGSERILKTPMPLIYAIYLKRLLLMYFLVLPLHLVSTLEWWTVPSVALISFTLLGIEEIGNQLEDPFGFDLYDLPLDDICQTLIKNIEDLMDESENTLICQTESFLPS</sequence>
<dbReference type="InterPro" id="IPR044669">
    <property type="entry name" value="YneE/VCCN1/2-like"/>
</dbReference>
<dbReference type="GO" id="GO:0005254">
    <property type="term" value="F:chloride channel activity"/>
    <property type="evidence" value="ECO:0007669"/>
    <property type="project" value="InterPro"/>
</dbReference>
<keyword evidence="3" id="KW-1003">Cell membrane</keyword>
<gene>
    <name evidence="10" type="ORF">DP114_28120</name>
</gene>
<dbReference type="KEGG" id="bsen:DP114_28120"/>
<dbReference type="RefSeq" id="WP_169268654.1">
    <property type="nucleotide sequence ID" value="NZ_CAWOXK010000001.1"/>
</dbReference>
<dbReference type="Proteomes" id="UP000503129">
    <property type="component" value="Chromosome"/>
</dbReference>
<dbReference type="Pfam" id="PF25539">
    <property type="entry name" value="Bestrophin_2"/>
    <property type="match status" value="1"/>
</dbReference>
<dbReference type="AlphaFoldDB" id="A0A856MIY2"/>
<dbReference type="PANTHER" id="PTHR33281:SF19">
    <property type="entry name" value="VOLTAGE-DEPENDENT ANION CHANNEL-FORMING PROTEIN YNEE"/>
    <property type="match status" value="1"/>
</dbReference>
<evidence type="ECO:0000256" key="3">
    <source>
        <dbReference type="ARBA" id="ARBA00022475"/>
    </source>
</evidence>
<evidence type="ECO:0000256" key="2">
    <source>
        <dbReference type="ARBA" id="ARBA00022448"/>
    </source>
</evidence>
<name>A0A856MIY2_9CYAN</name>
<evidence type="ECO:0000313" key="10">
    <source>
        <dbReference type="EMBL" id="QDL11243.1"/>
    </source>
</evidence>
<keyword evidence="5 9" id="KW-1133">Transmembrane helix</keyword>
<evidence type="ECO:0000256" key="6">
    <source>
        <dbReference type="ARBA" id="ARBA00023065"/>
    </source>
</evidence>
<evidence type="ECO:0000256" key="1">
    <source>
        <dbReference type="ARBA" id="ARBA00004651"/>
    </source>
</evidence>
<reference evidence="10 11" key="1">
    <citation type="submission" date="2018-06" db="EMBL/GenBank/DDBJ databases">
        <title>Comparative genomics of Brasilonema spp. strains.</title>
        <authorList>
            <person name="Alvarenga D.O."/>
            <person name="Fiore M.F."/>
            <person name="Varani A.M."/>
        </authorList>
    </citation>
    <scope>NUCLEOTIDE SEQUENCE [LARGE SCALE GENOMIC DNA]</scope>
    <source>
        <strain evidence="10 11">CENA114</strain>
    </source>
</reference>
<evidence type="ECO:0000256" key="5">
    <source>
        <dbReference type="ARBA" id="ARBA00022989"/>
    </source>
</evidence>
<evidence type="ECO:0000256" key="8">
    <source>
        <dbReference type="ARBA" id="ARBA00034708"/>
    </source>
</evidence>
<feature type="transmembrane region" description="Helical" evidence="9">
    <location>
        <begin position="23"/>
        <end position="45"/>
    </location>
</feature>
<evidence type="ECO:0000256" key="9">
    <source>
        <dbReference type="SAM" id="Phobius"/>
    </source>
</evidence>
<proteinExistence type="inferred from homology"/>
<keyword evidence="2" id="KW-0813">Transport</keyword>
<evidence type="ECO:0000313" key="11">
    <source>
        <dbReference type="Proteomes" id="UP000503129"/>
    </source>
</evidence>
<keyword evidence="4 9" id="KW-0812">Transmembrane</keyword>
<evidence type="ECO:0008006" key="12">
    <source>
        <dbReference type="Google" id="ProtNLM"/>
    </source>
</evidence>
<organism evidence="10 11">
    <name type="scientific">Brasilonema sennae CENA114</name>
    <dbReference type="NCBI Taxonomy" id="415709"/>
    <lineage>
        <taxon>Bacteria</taxon>
        <taxon>Bacillati</taxon>
        <taxon>Cyanobacteriota</taxon>
        <taxon>Cyanophyceae</taxon>
        <taxon>Nostocales</taxon>
        <taxon>Scytonemataceae</taxon>
        <taxon>Brasilonema</taxon>
        <taxon>Bromeliae group (in: Brasilonema)</taxon>
    </lineage>
</organism>
<comment type="similarity">
    <text evidence="8">Belongs to the anion channel-forming bestrophin (TC 1.A.46) family.</text>
</comment>
<dbReference type="PANTHER" id="PTHR33281">
    <property type="entry name" value="UPF0187 PROTEIN YNEE"/>
    <property type="match status" value="1"/>
</dbReference>
<evidence type="ECO:0000256" key="7">
    <source>
        <dbReference type="ARBA" id="ARBA00023136"/>
    </source>
</evidence>
<keyword evidence="11" id="KW-1185">Reference proteome</keyword>
<accession>A0A856MIY2</accession>
<comment type="subcellular location">
    <subcellularLocation>
        <location evidence="1">Cell membrane</location>
        <topology evidence="1">Multi-pass membrane protein</topology>
    </subcellularLocation>
</comment>
<feature type="transmembrane region" description="Helical" evidence="9">
    <location>
        <begin position="213"/>
        <end position="234"/>
    </location>
</feature>
<feature type="transmembrane region" description="Helical" evidence="9">
    <location>
        <begin position="51"/>
        <end position="70"/>
    </location>
</feature>
<dbReference type="GO" id="GO:0005886">
    <property type="term" value="C:plasma membrane"/>
    <property type="evidence" value="ECO:0007669"/>
    <property type="project" value="UniProtKB-SubCell"/>
</dbReference>
<keyword evidence="7 9" id="KW-0472">Membrane</keyword>